<organism evidence="2 3">
    <name type="scientific">Rhizophagus irregularis (strain DAOM 181602 / DAOM 197198 / MUCL 43194)</name>
    <name type="common">Arbuscular mycorrhizal fungus</name>
    <name type="synonym">Glomus intraradices</name>
    <dbReference type="NCBI Taxonomy" id="747089"/>
    <lineage>
        <taxon>Eukaryota</taxon>
        <taxon>Fungi</taxon>
        <taxon>Fungi incertae sedis</taxon>
        <taxon>Mucoromycota</taxon>
        <taxon>Glomeromycotina</taxon>
        <taxon>Glomeromycetes</taxon>
        <taxon>Glomerales</taxon>
        <taxon>Glomeraceae</taxon>
        <taxon>Rhizophagus</taxon>
    </lineage>
</organism>
<dbReference type="EMBL" id="AUPC02000494">
    <property type="protein sequence ID" value="POG58811.1"/>
    <property type="molecule type" value="Genomic_DNA"/>
</dbReference>
<feature type="compositionally biased region" description="Polar residues" evidence="1">
    <location>
        <begin position="206"/>
        <end position="226"/>
    </location>
</feature>
<reference evidence="2 3" key="2">
    <citation type="journal article" date="2018" name="New Phytol.">
        <title>High intraspecific genome diversity in the model arbuscular mycorrhizal symbiont Rhizophagus irregularis.</title>
        <authorList>
            <person name="Chen E.C.H."/>
            <person name="Morin E."/>
            <person name="Beaudet D."/>
            <person name="Noel J."/>
            <person name="Yildirir G."/>
            <person name="Ndikumana S."/>
            <person name="Charron P."/>
            <person name="St-Onge C."/>
            <person name="Giorgi J."/>
            <person name="Kruger M."/>
            <person name="Marton T."/>
            <person name="Ropars J."/>
            <person name="Grigoriev I.V."/>
            <person name="Hainaut M."/>
            <person name="Henrissat B."/>
            <person name="Roux C."/>
            <person name="Martin F."/>
            <person name="Corradi N."/>
        </authorList>
    </citation>
    <scope>NUCLEOTIDE SEQUENCE [LARGE SCALE GENOMIC DNA]</scope>
    <source>
        <strain evidence="2 3">DAOM 197198</strain>
    </source>
</reference>
<proteinExistence type="predicted"/>
<evidence type="ECO:0000256" key="1">
    <source>
        <dbReference type="SAM" id="MobiDB-lite"/>
    </source>
</evidence>
<comment type="caution">
    <text evidence="2">The sequence shown here is derived from an EMBL/GenBank/DDBJ whole genome shotgun (WGS) entry which is preliminary data.</text>
</comment>
<feature type="region of interest" description="Disordered" evidence="1">
    <location>
        <begin position="206"/>
        <end position="232"/>
    </location>
</feature>
<accession>A0A2P4P096</accession>
<protein>
    <submittedName>
        <fullName evidence="2">Uncharacterized protein</fullName>
    </submittedName>
</protein>
<gene>
    <name evidence="2" type="ORF">GLOIN_2v1885550</name>
</gene>
<name>A0A2P4P096_RHIID</name>
<evidence type="ECO:0000313" key="2">
    <source>
        <dbReference type="EMBL" id="POG58811.1"/>
    </source>
</evidence>
<dbReference type="VEuPathDB" id="FungiDB:RhiirFUN_021540"/>
<dbReference type="AlphaFoldDB" id="A0A2P4P096"/>
<dbReference type="Proteomes" id="UP000018888">
    <property type="component" value="Unassembled WGS sequence"/>
</dbReference>
<keyword evidence="3" id="KW-1185">Reference proteome</keyword>
<evidence type="ECO:0000313" key="3">
    <source>
        <dbReference type="Proteomes" id="UP000018888"/>
    </source>
</evidence>
<reference evidence="2 3" key="1">
    <citation type="journal article" date="2013" name="Proc. Natl. Acad. Sci. U.S.A.">
        <title>Genome of an arbuscular mycorrhizal fungus provides insight into the oldest plant symbiosis.</title>
        <authorList>
            <person name="Tisserant E."/>
            <person name="Malbreil M."/>
            <person name="Kuo A."/>
            <person name="Kohler A."/>
            <person name="Symeonidi A."/>
            <person name="Balestrini R."/>
            <person name="Charron P."/>
            <person name="Duensing N."/>
            <person name="Frei Dit Frey N."/>
            <person name="Gianinazzi-Pearson V."/>
            <person name="Gilbert L.B."/>
            <person name="Handa Y."/>
            <person name="Herr J.R."/>
            <person name="Hijri M."/>
            <person name="Koul R."/>
            <person name="Kawaguchi M."/>
            <person name="Krajinski F."/>
            <person name="Lammers P.J."/>
            <person name="Masclaux F.G."/>
            <person name="Murat C."/>
            <person name="Morin E."/>
            <person name="Ndikumana S."/>
            <person name="Pagni M."/>
            <person name="Petitpierre D."/>
            <person name="Requena N."/>
            <person name="Rosikiewicz P."/>
            <person name="Riley R."/>
            <person name="Saito K."/>
            <person name="San Clemente H."/>
            <person name="Shapiro H."/>
            <person name="van Tuinen D."/>
            <person name="Becard G."/>
            <person name="Bonfante P."/>
            <person name="Paszkowski U."/>
            <person name="Shachar-Hill Y.Y."/>
            <person name="Tuskan G.A."/>
            <person name="Young P.W."/>
            <person name="Sanders I.R."/>
            <person name="Henrissat B."/>
            <person name="Rensing S.A."/>
            <person name="Grigoriev I.V."/>
            <person name="Corradi N."/>
            <person name="Roux C."/>
            <person name="Martin F."/>
        </authorList>
    </citation>
    <scope>NUCLEOTIDE SEQUENCE [LARGE SCALE GENOMIC DNA]</scope>
    <source>
        <strain evidence="2 3">DAOM 197198</strain>
    </source>
</reference>
<sequence length="237" mass="27383">MDKGKAREIPEDRAKTDMEREWKAANGLIDEFDEEACTQRVLPMESKNISIYKEDIETAYLEIVNLYNTNGLAIFKSYSRPNENNNDPFRPVELNNYKNVYKRQFENIKGIENPYEPLTTLPFQNAQPTIMQSYSQNNYIHSLLPISQSIQTPIDSSYVYPTNLPISFPSTTPYYSNSSVQLNNCPPTQNSYSFTPYLANVNSYSESTHNNMTSSTPMPNFSSSDSRQQENRLYYYV</sequence>